<accession>A0A7R8WM95</accession>
<keyword evidence="2" id="KW-0812">Transmembrane</keyword>
<name>A0A7R8WM95_9CRUS</name>
<dbReference type="EMBL" id="OB663729">
    <property type="protein sequence ID" value="CAD7231639.1"/>
    <property type="molecule type" value="Genomic_DNA"/>
</dbReference>
<dbReference type="InterPro" id="IPR003020">
    <property type="entry name" value="HCO3_transpt_euk"/>
</dbReference>
<evidence type="ECO:0000256" key="3">
    <source>
        <dbReference type="ARBA" id="ARBA00022989"/>
    </source>
</evidence>
<reference evidence="6" key="1">
    <citation type="submission" date="2020-11" db="EMBL/GenBank/DDBJ databases">
        <authorList>
            <person name="Tran Van P."/>
        </authorList>
    </citation>
    <scope>NUCLEOTIDE SEQUENCE</scope>
</reference>
<feature type="non-terminal residue" evidence="6">
    <location>
        <position position="1"/>
    </location>
</feature>
<dbReference type="GO" id="GO:0050801">
    <property type="term" value="P:monoatomic ion homeostasis"/>
    <property type="evidence" value="ECO:0007669"/>
    <property type="project" value="TreeGrafter"/>
</dbReference>
<proteinExistence type="predicted"/>
<dbReference type="InterPro" id="IPR011531">
    <property type="entry name" value="HCO3_transpt-like_TM_dom"/>
</dbReference>
<dbReference type="AlphaFoldDB" id="A0A7R8WM95"/>
<keyword evidence="4" id="KW-0472">Membrane</keyword>
<organism evidence="6">
    <name type="scientific">Cyprideis torosa</name>
    <dbReference type="NCBI Taxonomy" id="163714"/>
    <lineage>
        <taxon>Eukaryota</taxon>
        <taxon>Metazoa</taxon>
        <taxon>Ecdysozoa</taxon>
        <taxon>Arthropoda</taxon>
        <taxon>Crustacea</taxon>
        <taxon>Oligostraca</taxon>
        <taxon>Ostracoda</taxon>
        <taxon>Podocopa</taxon>
        <taxon>Podocopida</taxon>
        <taxon>Cytherocopina</taxon>
        <taxon>Cytheroidea</taxon>
        <taxon>Cytherideidae</taxon>
        <taxon>Cyprideis</taxon>
    </lineage>
</organism>
<dbReference type="PANTHER" id="PTHR11453">
    <property type="entry name" value="ANION EXCHANGE PROTEIN"/>
    <property type="match status" value="1"/>
</dbReference>
<evidence type="ECO:0000256" key="4">
    <source>
        <dbReference type="ARBA" id="ARBA00023136"/>
    </source>
</evidence>
<dbReference type="OrthoDB" id="1735926at2759"/>
<gene>
    <name evidence="6" type="ORF">CTOB1V02_LOCUS9486</name>
</gene>
<dbReference type="GO" id="GO:0006820">
    <property type="term" value="P:monoatomic anion transport"/>
    <property type="evidence" value="ECO:0007669"/>
    <property type="project" value="InterPro"/>
</dbReference>
<dbReference type="Gene3D" id="1.10.287.570">
    <property type="entry name" value="Helical hairpin bin"/>
    <property type="match status" value="1"/>
</dbReference>
<comment type="subcellular location">
    <subcellularLocation>
        <location evidence="1">Membrane</location>
        <topology evidence="1">Multi-pass membrane protein</topology>
    </subcellularLocation>
</comment>
<dbReference type="GO" id="GO:0005452">
    <property type="term" value="F:solute:inorganic anion antiporter activity"/>
    <property type="evidence" value="ECO:0007669"/>
    <property type="project" value="InterPro"/>
</dbReference>
<evidence type="ECO:0000256" key="2">
    <source>
        <dbReference type="ARBA" id="ARBA00022692"/>
    </source>
</evidence>
<keyword evidence="3" id="KW-1133">Transmembrane helix</keyword>
<sequence>DDRWFVFGRDILDDLARRVPYYISDYTDGLENAKTIQKVISTTFFLYFACILPAIAFGVLNDHNTHGKIDVKKVIIGQTIGGLAWVIFSGQPLMVQLTTAPLAIYIKVIYSICEDFELDFYAMYCCVGLWNSFFLILYSLFGMSRLMRWSTRSTEEIFALFISVAFCVDAFRDAAKGMPSTSLFPSMDTQGDALLTLSCRNDLDLPPSQGRQGAKRGAGGKLTEPSTTTFPLEIYKMAPPAPLRL</sequence>
<evidence type="ECO:0000259" key="5">
    <source>
        <dbReference type="Pfam" id="PF00955"/>
    </source>
</evidence>
<evidence type="ECO:0000256" key="1">
    <source>
        <dbReference type="ARBA" id="ARBA00004141"/>
    </source>
</evidence>
<feature type="domain" description="Bicarbonate transporter-like transmembrane" evidence="5">
    <location>
        <begin position="8"/>
        <end position="183"/>
    </location>
</feature>
<dbReference type="GO" id="GO:0016323">
    <property type="term" value="C:basolateral plasma membrane"/>
    <property type="evidence" value="ECO:0007669"/>
    <property type="project" value="TreeGrafter"/>
</dbReference>
<dbReference type="Pfam" id="PF00955">
    <property type="entry name" value="HCO3_cotransp"/>
    <property type="match status" value="1"/>
</dbReference>
<evidence type="ECO:0000313" key="6">
    <source>
        <dbReference type="EMBL" id="CAD7231639.1"/>
    </source>
</evidence>
<dbReference type="PANTHER" id="PTHR11453:SF127">
    <property type="entry name" value="SOLUTE CARRIER FAMILY 4 MEMBER 11"/>
    <property type="match status" value="1"/>
</dbReference>
<protein>
    <recommendedName>
        <fullName evidence="5">Bicarbonate transporter-like transmembrane domain-containing protein</fullName>
    </recommendedName>
</protein>
<dbReference type="FunFam" id="1.10.287.570:FF:000002">
    <property type="entry name" value="Solute carrier family 4 member 11"/>
    <property type="match status" value="1"/>
</dbReference>